<gene>
    <name evidence="2" type="ORF">DPX16_20250</name>
</gene>
<dbReference type="EMBL" id="RJVU01079141">
    <property type="protein sequence ID" value="ROI15712.1"/>
    <property type="molecule type" value="Genomic_DNA"/>
</dbReference>
<protein>
    <submittedName>
        <fullName evidence="2">Uncharacterized protein</fullName>
    </submittedName>
</protein>
<feature type="region of interest" description="Disordered" evidence="1">
    <location>
        <begin position="267"/>
        <end position="302"/>
    </location>
</feature>
<accession>A0A3N0XE93</accession>
<dbReference type="Proteomes" id="UP000281406">
    <property type="component" value="Unassembled WGS sequence"/>
</dbReference>
<organism evidence="2 3">
    <name type="scientific">Anabarilius grahami</name>
    <name type="common">Kanglang fish</name>
    <name type="synonym">Barilius grahami</name>
    <dbReference type="NCBI Taxonomy" id="495550"/>
    <lineage>
        <taxon>Eukaryota</taxon>
        <taxon>Metazoa</taxon>
        <taxon>Chordata</taxon>
        <taxon>Craniata</taxon>
        <taxon>Vertebrata</taxon>
        <taxon>Euteleostomi</taxon>
        <taxon>Actinopterygii</taxon>
        <taxon>Neopterygii</taxon>
        <taxon>Teleostei</taxon>
        <taxon>Ostariophysi</taxon>
        <taxon>Cypriniformes</taxon>
        <taxon>Xenocyprididae</taxon>
        <taxon>Xenocypridinae</taxon>
        <taxon>Xenocypridinae incertae sedis</taxon>
        <taxon>Anabarilius</taxon>
    </lineage>
</organism>
<evidence type="ECO:0000256" key="1">
    <source>
        <dbReference type="SAM" id="MobiDB-lite"/>
    </source>
</evidence>
<dbReference type="AlphaFoldDB" id="A0A3N0XE93"/>
<sequence length="302" mass="32336">MNDATEAPSPSSSAKVIQSLCLASTVFLKPPSSSLGGSALLLRFALVKGSVSSTTSLQNLDSTLTLQPIGSYRSPDLPQCSTPLALPGSSFPLVPQLSSASLTLPQSAKPNSSISVTRTCSSAVALQVYGVNLGPRLHLGLHLSHFHICWSVSWLHPGSSSIFSAMDLRPGSWSSSGSSLCHLLPGYSLYLLLNEVSLCQPLQDLILLRLLIHLQNFLPPSSVRCIAMQNLVCGVTCILRGQGRSGDDPGQWVKVLTESIMKYRRHQQQDGAHERPINSLPHLLPPSPSQSTKFSSPSTCFQ</sequence>
<comment type="caution">
    <text evidence="2">The sequence shown here is derived from an EMBL/GenBank/DDBJ whole genome shotgun (WGS) entry which is preliminary data.</text>
</comment>
<feature type="compositionally biased region" description="Low complexity" evidence="1">
    <location>
        <begin position="289"/>
        <end position="302"/>
    </location>
</feature>
<feature type="compositionally biased region" description="Basic and acidic residues" evidence="1">
    <location>
        <begin position="267"/>
        <end position="276"/>
    </location>
</feature>
<proteinExistence type="predicted"/>
<keyword evidence="3" id="KW-1185">Reference proteome</keyword>
<evidence type="ECO:0000313" key="2">
    <source>
        <dbReference type="EMBL" id="ROI15712.1"/>
    </source>
</evidence>
<name>A0A3N0XE93_ANAGA</name>
<reference evidence="2 3" key="1">
    <citation type="submission" date="2018-10" db="EMBL/GenBank/DDBJ databases">
        <title>Genome assembly for a Yunnan-Guizhou Plateau 3E fish, Anabarilius grahami (Regan), and its evolutionary and genetic applications.</title>
        <authorList>
            <person name="Jiang W."/>
        </authorList>
    </citation>
    <scope>NUCLEOTIDE SEQUENCE [LARGE SCALE GENOMIC DNA]</scope>
    <source>
        <strain evidence="2">AG-KIZ</strain>
        <tissue evidence="2">Muscle</tissue>
    </source>
</reference>
<evidence type="ECO:0000313" key="3">
    <source>
        <dbReference type="Proteomes" id="UP000281406"/>
    </source>
</evidence>